<dbReference type="SUPFAM" id="SSF75553">
    <property type="entry name" value="Smc hinge domain"/>
    <property type="match status" value="1"/>
</dbReference>
<dbReference type="InterPro" id="IPR027417">
    <property type="entry name" value="P-loop_NTPase"/>
</dbReference>
<dbReference type="Pfam" id="PF02463">
    <property type="entry name" value="SMC_N"/>
    <property type="match status" value="1"/>
</dbReference>
<reference evidence="8 9" key="1">
    <citation type="submission" date="2010-07" db="EMBL/GenBank/DDBJ databases">
        <authorList>
            <person name="Muzny D."/>
            <person name="Qin X."/>
            <person name="Deng J."/>
            <person name="Jiang H."/>
            <person name="Liu Y."/>
            <person name="Qu J."/>
            <person name="Song X.-Z."/>
            <person name="Zhang L."/>
            <person name="Thornton R."/>
            <person name="Coyle M."/>
            <person name="Francisco L."/>
            <person name="Jackson L."/>
            <person name="Javaid M."/>
            <person name="Korchina V."/>
            <person name="Kovar C."/>
            <person name="Mata R."/>
            <person name="Mathew T."/>
            <person name="Ngo R."/>
            <person name="Nguyen L."/>
            <person name="Nguyen N."/>
            <person name="Okwuonu G."/>
            <person name="Ongeri F."/>
            <person name="Pham C."/>
            <person name="Simmons D."/>
            <person name="Wilczek-Boney K."/>
            <person name="Hale W."/>
            <person name="Jakkamsetti A."/>
            <person name="Pham P."/>
            <person name="Ruth R."/>
            <person name="San Lucas F."/>
            <person name="Warren J."/>
            <person name="Zhang J."/>
            <person name="Zhao Z."/>
            <person name="Zhou C."/>
            <person name="Zhu D."/>
            <person name="Lee S."/>
            <person name="Bess C."/>
            <person name="Blankenburg K."/>
            <person name="Forbes L."/>
            <person name="Fu Q."/>
            <person name="Gubbala S."/>
            <person name="Hirani K."/>
            <person name="Jayaseelan J.C."/>
            <person name="Lara F."/>
            <person name="Munidasa M."/>
            <person name="Palculict T."/>
            <person name="Patil S."/>
            <person name="Pu L.-L."/>
            <person name="Saada N."/>
            <person name="Tang L."/>
            <person name="Weissenberger G."/>
            <person name="Zhu Y."/>
            <person name="Hemphill L."/>
            <person name="Shang Y."/>
            <person name="Youmans B."/>
            <person name="Ayvaz T."/>
            <person name="Ross M."/>
            <person name="Santibanez J."/>
            <person name="Aqrawi P."/>
            <person name="Gross S."/>
            <person name="Joshi V."/>
            <person name="Fowler G."/>
            <person name="Nazareth L."/>
            <person name="Reid J."/>
            <person name="Worley K."/>
            <person name="Petrosino J."/>
            <person name="Highlander S."/>
            <person name="Gibbs R."/>
        </authorList>
    </citation>
    <scope>NUCLEOTIDE SEQUENCE [LARGE SCALE GENOMIC DNA]</scope>
    <source>
        <strain evidence="8 9">ATCC BAA-1640</strain>
    </source>
</reference>
<feature type="coiled-coil region" evidence="6">
    <location>
        <begin position="893"/>
        <end position="948"/>
    </location>
</feature>
<dbReference type="SUPFAM" id="SSF52540">
    <property type="entry name" value="P-loop containing nucleoside triphosphate hydrolases"/>
    <property type="match status" value="1"/>
</dbReference>
<comment type="domain">
    <text evidence="6">Contains large globular domains required for ATP hydrolysis at each terminus and a third globular domain forming a flexible hinge near the middle of the molecule. These domains are separated by coiled-coil structures.</text>
</comment>
<evidence type="ECO:0000313" key="8">
    <source>
        <dbReference type="EMBL" id="EFM24881.1"/>
    </source>
</evidence>
<dbReference type="FunFam" id="3.40.50.300:FF:000984">
    <property type="entry name" value="Chromosome partition protein Smc"/>
    <property type="match status" value="1"/>
</dbReference>
<dbReference type="CDD" id="cd03278">
    <property type="entry name" value="ABC_SMC_barmotin"/>
    <property type="match status" value="1"/>
</dbReference>
<proteinExistence type="inferred from homology"/>
<feature type="domain" description="SMC hinge" evidence="7">
    <location>
        <begin position="525"/>
        <end position="642"/>
    </location>
</feature>
<comment type="subunit">
    <text evidence="6">Homodimer.</text>
</comment>
<feature type="coiled-coil region" evidence="6">
    <location>
        <begin position="248"/>
        <end position="359"/>
    </location>
</feature>
<keyword evidence="5 6" id="KW-0238">DNA-binding</keyword>
<evidence type="ECO:0000256" key="3">
    <source>
        <dbReference type="ARBA" id="ARBA00022840"/>
    </source>
</evidence>
<name>E0NMR3_9FIRM</name>
<comment type="function">
    <text evidence="6">Required for chromosome condensation and partitioning.</text>
</comment>
<keyword evidence="4 6" id="KW-0175">Coiled coil</keyword>
<feature type="coiled-coil region" evidence="6">
    <location>
        <begin position="767"/>
        <end position="829"/>
    </location>
</feature>
<keyword evidence="3 6" id="KW-0067">ATP-binding</keyword>
<dbReference type="HAMAP" id="MF_01894">
    <property type="entry name" value="Smc_prok"/>
    <property type="match status" value="1"/>
</dbReference>
<comment type="subcellular location">
    <subcellularLocation>
        <location evidence="6">Cytoplasm</location>
    </subcellularLocation>
</comment>
<organism evidence="8 9">
    <name type="scientific">Peptoniphilus duerdenii ATCC BAA-1640</name>
    <dbReference type="NCBI Taxonomy" id="862517"/>
    <lineage>
        <taxon>Bacteria</taxon>
        <taxon>Bacillati</taxon>
        <taxon>Bacillota</taxon>
        <taxon>Tissierellia</taxon>
        <taxon>Tissierellales</taxon>
        <taxon>Peptoniphilaceae</taxon>
        <taxon>Peptoniphilus</taxon>
    </lineage>
</organism>
<feature type="binding site" evidence="6">
    <location>
        <begin position="32"/>
        <end position="39"/>
    </location>
    <ligand>
        <name>ATP</name>
        <dbReference type="ChEBI" id="CHEBI:30616"/>
    </ligand>
</feature>
<evidence type="ECO:0000256" key="5">
    <source>
        <dbReference type="ARBA" id="ARBA00023125"/>
    </source>
</evidence>
<dbReference type="OrthoDB" id="9808768at2"/>
<dbReference type="EMBL" id="AEEH01000047">
    <property type="protein sequence ID" value="EFM24881.1"/>
    <property type="molecule type" value="Genomic_DNA"/>
</dbReference>
<evidence type="ECO:0000256" key="2">
    <source>
        <dbReference type="ARBA" id="ARBA00022741"/>
    </source>
</evidence>
<dbReference type="Proteomes" id="UP000003280">
    <property type="component" value="Unassembled WGS sequence"/>
</dbReference>
<feature type="coiled-coil region" evidence="6">
    <location>
        <begin position="711"/>
        <end position="738"/>
    </location>
</feature>
<dbReference type="SMART" id="SM00968">
    <property type="entry name" value="SMC_hinge"/>
    <property type="match status" value="1"/>
</dbReference>
<dbReference type="GO" id="GO:0016887">
    <property type="term" value="F:ATP hydrolysis activity"/>
    <property type="evidence" value="ECO:0007669"/>
    <property type="project" value="InterPro"/>
</dbReference>
<comment type="similarity">
    <text evidence="6">Belongs to the SMC family.</text>
</comment>
<dbReference type="STRING" id="862517.HMPREF9225_1452"/>
<dbReference type="GO" id="GO:0030261">
    <property type="term" value="P:chromosome condensation"/>
    <property type="evidence" value="ECO:0007669"/>
    <property type="project" value="InterPro"/>
</dbReference>
<dbReference type="RefSeq" id="WP_008902242.1">
    <property type="nucleotide sequence ID" value="NZ_GL397071.1"/>
</dbReference>
<sequence>MYLKSLTMQGFKSFADKTKIEFDNEITGVVGPNGSGKSNISDAIMWVLGETSIKSLRGKKMEDVIFSGTNKRKPLGFAEVTILFNNIDRALNIDFDEVAVSRKMYRSLESEYRINGEKVRLKDVKELFMDTGIGKDGYSLIGQGRIDEVLSNSPDKRRAIFEEASGISKFKSKKQEALNKLNRTDQNITRISDIISEIATRVDELEEESKKAIKYLEYTGELKELDLTISKRDYSNIINYLKDRSTILKEKTSEFDKTNLNLEDFRNKEKIFKEDIEKLQIELENLNLKNFENSNSLNEINSGINLLNQSIKNKREQIENANNSINDSIDKKEKTSLEFNQIQSEIDKLNEEKSNIDTLLYEKKKNLEDFILQNEENLLQRDILQKQHLEYLDKKSNLSSQIEVKTRLIEDRKNRKLELSKVVEKLESDIKDLEKSNSEINYKIEIQTREIDELKTDEAKSLSQLNKDREELSRLNSEYALIDNKIINTTTKIKSLESVIENFEGYSKSTKSFMSYAKNRNIFVGELIGPVGDNLKVRKEYETAINIALGAAVQNIIVKRQSAVYDMISVLKKNNYGRVTFIPIDTVLPSKLNFNLEPYKSKGILNYADSLIEVDDELKNIFSYLLGKIVIAKDYESALNFSNKTNNRFRVVTLDGESLNVGGTITGGSNKNFYSVLSRNVELDNLKRLTNDLHQDLLKIKESIEKNTKQFDIKSNELKELNTKIDENNKKLSLLNEQSVKIKLSLDNLNLTKDNYTKESQSLETGINSGLKDLEELQDRFDKLNLDFNNLSVNKEENELKLKADSEKLNELKDKLYEVETKNKIIDEKLSSKSREKSLASIKMEEENKLLEENRLLLDRLNVSIIEDESKISIYKSDLLNKQDLKTDISSNLEELKNSIFNKKQSYEKLLSDNENLRNDLFLLEKEILNLKNNIEFKNKEKSDLLNKVFEEYGVEDLDSINELENLSVTEARDRIKKLKDLISGLGTVNIASIEDYKNTKERLDFNLNQRTDLLNSKHELKKVIEKLDYSMKKNFKESIEKIGIYFNEIFKILFNGGQASIEIEDEEDYLNAGIEIKAQPPGKRFQSLSLLSGGEKAMTAVALLFALLKVRPAPFCILDEIDAALDDANITRYCDYLKTLEDIQFILITHRKLSMEIADVLYGVTMEELGVSKVISTLLKE</sequence>
<keyword evidence="9" id="KW-1185">Reference proteome</keyword>
<dbReference type="AlphaFoldDB" id="E0NMR3"/>
<dbReference type="PIRSF" id="PIRSF005719">
    <property type="entry name" value="SMC"/>
    <property type="match status" value="1"/>
</dbReference>
<accession>E0NMR3</accession>
<dbReference type="HOGENOM" id="CLU_001042_2_2_9"/>
<evidence type="ECO:0000313" key="9">
    <source>
        <dbReference type="Proteomes" id="UP000003280"/>
    </source>
</evidence>
<dbReference type="PANTHER" id="PTHR43977">
    <property type="entry name" value="STRUCTURAL MAINTENANCE OF CHROMOSOMES PROTEIN 3"/>
    <property type="match status" value="1"/>
</dbReference>
<dbReference type="InterPro" id="IPR024704">
    <property type="entry name" value="SMC"/>
</dbReference>
<protein>
    <recommendedName>
        <fullName evidence="6">Chromosome partition protein Smc</fullName>
    </recommendedName>
</protein>
<dbReference type="InterPro" id="IPR003395">
    <property type="entry name" value="RecF/RecN/SMC_N"/>
</dbReference>
<dbReference type="GO" id="GO:0003677">
    <property type="term" value="F:DNA binding"/>
    <property type="evidence" value="ECO:0007669"/>
    <property type="project" value="UniProtKB-UniRule"/>
</dbReference>
<dbReference type="NCBIfam" id="TIGR02168">
    <property type="entry name" value="SMC_prok_B"/>
    <property type="match status" value="1"/>
</dbReference>
<dbReference type="GO" id="GO:0007059">
    <property type="term" value="P:chromosome segregation"/>
    <property type="evidence" value="ECO:0007669"/>
    <property type="project" value="UniProtKB-UniRule"/>
</dbReference>
<feature type="coiled-coil region" evidence="6">
    <location>
        <begin position="167"/>
        <end position="208"/>
    </location>
</feature>
<dbReference type="Pfam" id="PF06470">
    <property type="entry name" value="SMC_hinge"/>
    <property type="match status" value="1"/>
</dbReference>
<evidence type="ECO:0000256" key="1">
    <source>
        <dbReference type="ARBA" id="ARBA00022490"/>
    </source>
</evidence>
<dbReference type="GO" id="GO:0006260">
    <property type="term" value="P:DNA replication"/>
    <property type="evidence" value="ECO:0007669"/>
    <property type="project" value="UniProtKB-UniRule"/>
</dbReference>
<keyword evidence="1 6" id="KW-0963">Cytoplasm</keyword>
<dbReference type="InterPro" id="IPR010935">
    <property type="entry name" value="SMC_hinge"/>
</dbReference>
<dbReference type="GO" id="GO:0007062">
    <property type="term" value="P:sister chromatid cohesion"/>
    <property type="evidence" value="ECO:0007669"/>
    <property type="project" value="InterPro"/>
</dbReference>
<feature type="coiled-coil region" evidence="6">
    <location>
        <begin position="409"/>
        <end position="485"/>
    </location>
</feature>
<comment type="caution">
    <text evidence="8">The sequence shown here is derived from an EMBL/GenBank/DDBJ whole genome shotgun (WGS) entry which is preliminary data.</text>
</comment>
<dbReference type="GO" id="GO:0005524">
    <property type="term" value="F:ATP binding"/>
    <property type="evidence" value="ECO:0007669"/>
    <property type="project" value="UniProtKB-UniRule"/>
</dbReference>
<keyword evidence="2 6" id="KW-0547">Nucleotide-binding</keyword>
<evidence type="ECO:0000259" key="7">
    <source>
        <dbReference type="SMART" id="SM00968"/>
    </source>
</evidence>
<dbReference type="GO" id="GO:0005694">
    <property type="term" value="C:chromosome"/>
    <property type="evidence" value="ECO:0007669"/>
    <property type="project" value="InterPro"/>
</dbReference>
<dbReference type="InterPro" id="IPR036277">
    <property type="entry name" value="SMC_hinge_sf"/>
</dbReference>
<dbReference type="InterPro" id="IPR011890">
    <property type="entry name" value="SMC_prok"/>
</dbReference>
<dbReference type="GO" id="GO:0005737">
    <property type="term" value="C:cytoplasm"/>
    <property type="evidence" value="ECO:0007669"/>
    <property type="project" value="UniProtKB-SubCell"/>
</dbReference>
<dbReference type="Gene3D" id="3.30.70.1620">
    <property type="match status" value="1"/>
</dbReference>
<evidence type="ECO:0000256" key="6">
    <source>
        <dbReference type="HAMAP-Rule" id="MF_01894"/>
    </source>
</evidence>
<dbReference type="Gene3D" id="1.20.1060.20">
    <property type="match status" value="1"/>
</dbReference>
<dbReference type="eggNOG" id="COG1196">
    <property type="taxonomic scope" value="Bacteria"/>
</dbReference>
<gene>
    <name evidence="6 8" type="primary">smc</name>
    <name evidence="8" type="ORF">HMPREF9225_1452</name>
</gene>
<dbReference type="Gene3D" id="3.40.50.300">
    <property type="entry name" value="P-loop containing nucleotide triphosphate hydrolases"/>
    <property type="match status" value="2"/>
</dbReference>
<evidence type="ECO:0000256" key="4">
    <source>
        <dbReference type="ARBA" id="ARBA00023054"/>
    </source>
</evidence>